<evidence type="ECO:0000313" key="3">
    <source>
        <dbReference type="Proteomes" id="UP001458880"/>
    </source>
</evidence>
<proteinExistence type="predicted"/>
<evidence type="ECO:0000313" key="2">
    <source>
        <dbReference type="EMBL" id="KAK9745504.1"/>
    </source>
</evidence>
<feature type="compositionally biased region" description="Low complexity" evidence="1">
    <location>
        <begin position="36"/>
        <end position="49"/>
    </location>
</feature>
<feature type="compositionally biased region" description="Basic and acidic residues" evidence="1">
    <location>
        <begin position="67"/>
        <end position="87"/>
    </location>
</feature>
<dbReference type="AlphaFoldDB" id="A0AAW1MH22"/>
<name>A0AAW1MH22_POPJA</name>
<organism evidence="2 3">
    <name type="scientific">Popillia japonica</name>
    <name type="common">Japanese beetle</name>
    <dbReference type="NCBI Taxonomy" id="7064"/>
    <lineage>
        <taxon>Eukaryota</taxon>
        <taxon>Metazoa</taxon>
        <taxon>Ecdysozoa</taxon>
        <taxon>Arthropoda</taxon>
        <taxon>Hexapoda</taxon>
        <taxon>Insecta</taxon>
        <taxon>Pterygota</taxon>
        <taxon>Neoptera</taxon>
        <taxon>Endopterygota</taxon>
        <taxon>Coleoptera</taxon>
        <taxon>Polyphaga</taxon>
        <taxon>Scarabaeiformia</taxon>
        <taxon>Scarabaeidae</taxon>
        <taxon>Rutelinae</taxon>
        <taxon>Popillia</taxon>
    </lineage>
</organism>
<reference evidence="2 3" key="1">
    <citation type="journal article" date="2024" name="BMC Genomics">
        <title>De novo assembly and annotation of Popillia japonica's genome with initial clues to its potential as an invasive pest.</title>
        <authorList>
            <person name="Cucini C."/>
            <person name="Boschi S."/>
            <person name="Funari R."/>
            <person name="Cardaioli E."/>
            <person name="Iannotti N."/>
            <person name="Marturano G."/>
            <person name="Paoli F."/>
            <person name="Bruttini M."/>
            <person name="Carapelli A."/>
            <person name="Frati F."/>
            <person name="Nardi F."/>
        </authorList>
    </citation>
    <scope>NUCLEOTIDE SEQUENCE [LARGE SCALE GENOMIC DNA]</scope>
    <source>
        <strain evidence="2">DMR45628</strain>
    </source>
</reference>
<dbReference type="Proteomes" id="UP001458880">
    <property type="component" value="Unassembled WGS sequence"/>
</dbReference>
<feature type="compositionally biased region" description="Polar residues" evidence="1">
    <location>
        <begin position="20"/>
        <end position="35"/>
    </location>
</feature>
<feature type="compositionally biased region" description="Basic residues" evidence="1">
    <location>
        <begin position="116"/>
        <end position="129"/>
    </location>
</feature>
<dbReference type="EMBL" id="JASPKY010000048">
    <property type="protein sequence ID" value="KAK9745504.1"/>
    <property type="molecule type" value="Genomic_DNA"/>
</dbReference>
<sequence length="129" mass="14786">MKETQRETVSLMIEKQTKTIDNLTMKETQRETVSASESSGRTTRSKSSTAEVSDESVKTYAKATSETQEKKTEQAKDVYEKPRADCKHSKKQNHRKYSNKYGIPSRKNIGDDIKVNKPRIIRGCRNNKN</sequence>
<accession>A0AAW1MH22</accession>
<evidence type="ECO:0000256" key="1">
    <source>
        <dbReference type="SAM" id="MobiDB-lite"/>
    </source>
</evidence>
<feature type="compositionally biased region" description="Basic residues" evidence="1">
    <location>
        <begin position="88"/>
        <end position="98"/>
    </location>
</feature>
<keyword evidence="3" id="KW-1185">Reference proteome</keyword>
<comment type="caution">
    <text evidence="2">The sequence shown here is derived from an EMBL/GenBank/DDBJ whole genome shotgun (WGS) entry which is preliminary data.</text>
</comment>
<gene>
    <name evidence="2" type="ORF">QE152_g6842</name>
</gene>
<feature type="region of interest" description="Disordered" evidence="1">
    <location>
        <begin position="20"/>
        <end position="129"/>
    </location>
</feature>
<protein>
    <submittedName>
        <fullName evidence="2">Uncharacterized protein</fullName>
    </submittedName>
</protein>